<dbReference type="AlphaFoldDB" id="A0A812P231"/>
<evidence type="ECO:0000313" key="2">
    <source>
        <dbReference type="Proteomes" id="UP000604046"/>
    </source>
</evidence>
<dbReference type="Proteomes" id="UP000604046">
    <property type="component" value="Unassembled WGS sequence"/>
</dbReference>
<proteinExistence type="predicted"/>
<sequence>MASEPAAEPTPIGSNRWGRGILLALCVKYIAETGASGLAMFHLLLSIVLAALPQEVEIGAILDGTSEIGILQMANMLEAIEKAIERLSLAIAEASDGLQTIGTPLEPLQLLKNAYVRSALPTRLAYCHITLRIWQLAMEEVNSHVSMNELIGDSPLGMVGHIAYAKALCYDCIVHKTPQPVDIDALENIWLIVALPMTMINALIDDTEIDWEVPLALTIQQKLSAVVLGLSTNWHIVVPKSLATCYGGFQAQVNAHCEEVPCVVDDGTHGDIDPRHHSDGAGTNSTACHANPQHDDIFKALRHTWSSRLSASGLVPKIVTALSSGNKTPPLTQKELQPFLEDIRLFLHVTCDVTWQSLMQVDEGQPCRLNLWHASRSSLRRTGALRYCLQTRASFASDIGAAFISASHSTLVPALVRLTHRFWWVSHSALIYVDDILGLLEKSSAPLMASLLVVLLQILRVPMSWHKQSQTLSPGCLDRLAALAGSSPAVLRLA</sequence>
<evidence type="ECO:0000313" key="1">
    <source>
        <dbReference type="EMBL" id="CAE7346998.1"/>
    </source>
</evidence>
<protein>
    <submittedName>
        <fullName evidence="1">Uncharacterized protein</fullName>
    </submittedName>
</protein>
<accession>A0A812P231</accession>
<gene>
    <name evidence="1" type="ORF">SNAT2548_LOCUS18206</name>
</gene>
<comment type="caution">
    <text evidence="1">The sequence shown here is derived from an EMBL/GenBank/DDBJ whole genome shotgun (WGS) entry which is preliminary data.</text>
</comment>
<dbReference type="EMBL" id="CAJNDS010002137">
    <property type="protein sequence ID" value="CAE7346998.1"/>
    <property type="molecule type" value="Genomic_DNA"/>
</dbReference>
<organism evidence="1 2">
    <name type="scientific">Symbiodinium natans</name>
    <dbReference type="NCBI Taxonomy" id="878477"/>
    <lineage>
        <taxon>Eukaryota</taxon>
        <taxon>Sar</taxon>
        <taxon>Alveolata</taxon>
        <taxon>Dinophyceae</taxon>
        <taxon>Suessiales</taxon>
        <taxon>Symbiodiniaceae</taxon>
        <taxon>Symbiodinium</taxon>
    </lineage>
</organism>
<reference evidence="1" key="1">
    <citation type="submission" date="2021-02" db="EMBL/GenBank/DDBJ databases">
        <authorList>
            <person name="Dougan E. K."/>
            <person name="Rhodes N."/>
            <person name="Thang M."/>
            <person name="Chan C."/>
        </authorList>
    </citation>
    <scope>NUCLEOTIDE SEQUENCE</scope>
</reference>
<keyword evidence="2" id="KW-1185">Reference proteome</keyword>
<name>A0A812P231_9DINO</name>